<keyword evidence="3" id="KW-1185">Reference proteome</keyword>
<dbReference type="Proteomes" id="UP000053989">
    <property type="component" value="Unassembled WGS sequence"/>
</dbReference>
<evidence type="ECO:0000313" key="2">
    <source>
        <dbReference type="EMBL" id="KIM61771.1"/>
    </source>
</evidence>
<dbReference type="STRING" id="1036808.A0A0C3E100"/>
<dbReference type="HOGENOM" id="CLU_1387242_0_0_1"/>
<feature type="non-terminal residue" evidence="2">
    <location>
        <position position="1"/>
    </location>
</feature>
<evidence type="ECO:0000256" key="1">
    <source>
        <dbReference type="SAM" id="MobiDB-lite"/>
    </source>
</evidence>
<dbReference type="OrthoDB" id="3223501at2759"/>
<reference evidence="2 3" key="1">
    <citation type="submission" date="2014-04" db="EMBL/GenBank/DDBJ databases">
        <authorList>
            <consortium name="DOE Joint Genome Institute"/>
            <person name="Kuo A."/>
            <person name="Kohler A."/>
            <person name="Nagy L.G."/>
            <person name="Floudas D."/>
            <person name="Copeland A."/>
            <person name="Barry K.W."/>
            <person name="Cichocki N."/>
            <person name="Veneault-Fourrey C."/>
            <person name="LaButti K."/>
            <person name="Lindquist E.A."/>
            <person name="Lipzen A."/>
            <person name="Lundell T."/>
            <person name="Morin E."/>
            <person name="Murat C."/>
            <person name="Sun H."/>
            <person name="Tunlid A."/>
            <person name="Henrissat B."/>
            <person name="Grigoriev I.V."/>
            <person name="Hibbett D.S."/>
            <person name="Martin F."/>
            <person name="Nordberg H.P."/>
            <person name="Cantor M.N."/>
            <person name="Hua S.X."/>
        </authorList>
    </citation>
    <scope>NUCLEOTIDE SEQUENCE [LARGE SCALE GENOMIC DNA]</scope>
    <source>
        <strain evidence="2 3">Foug A</strain>
    </source>
</reference>
<organism evidence="2 3">
    <name type="scientific">Scleroderma citrinum Foug A</name>
    <dbReference type="NCBI Taxonomy" id="1036808"/>
    <lineage>
        <taxon>Eukaryota</taxon>
        <taxon>Fungi</taxon>
        <taxon>Dikarya</taxon>
        <taxon>Basidiomycota</taxon>
        <taxon>Agaricomycotina</taxon>
        <taxon>Agaricomycetes</taxon>
        <taxon>Agaricomycetidae</taxon>
        <taxon>Boletales</taxon>
        <taxon>Sclerodermatineae</taxon>
        <taxon>Sclerodermataceae</taxon>
        <taxon>Scleroderma</taxon>
    </lineage>
</organism>
<feature type="region of interest" description="Disordered" evidence="1">
    <location>
        <begin position="133"/>
        <end position="165"/>
    </location>
</feature>
<feature type="compositionally biased region" description="Polar residues" evidence="1">
    <location>
        <begin position="141"/>
        <end position="165"/>
    </location>
</feature>
<dbReference type="InParanoid" id="A0A0C3E100"/>
<dbReference type="AlphaFoldDB" id="A0A0C3E100"/>
<protein>
    <submittedName>
        <fullName evidence="2">Uncharacterized protein</fullName>
    </submittedName>
</protein>
<sequence length="197" mass="21697">NALIARIEDSMSKIQQLHLKDASTPYTMKDLNNELICMDMCTNTQYQHSLGEEYSHFVSSLLLFQSLEKDRLKEAFLVEELQCKCHPRSSTASGTSCKCSPSTSCSFCEYLNHCVHKCQNLLKAKTNYISKKTKRTKKGGNTANQASDTSNCSQPSADVSSGTQSASQAMEFAGNASLCSLDPSFPLHPLQLDADVH</sequence>
<reference evidence="3" key="2">
    <citation type="submission" date="2015-01" db="EMBL/GenBank/DDBJ databases">
        <title>Evolutionary Origins and Diversification of the Mycorrhizal Mutualists.</title>
        <authorList>
            <consortium name="DOE Joint Genome Institute"/>
            <consortium name="Mycorrhizal Genomics Consortium"/>
            <person name="Kohler A."/>
            <person name="Kuo A."/>
            <person name="Nagy L.G."/>
            <person name="Floudas D."/>
            <person name="Copeland A."/>
            <person name="Barry K.W."/>
            <person name="Cichocki N."/>
            <person name="Veneault-Fourrey C."/>
            <person name="LaButti K."/>
            <person name="Lindquist E.A."/>
            <person name="Lipzen A."/>
            <person name="Lundell T."/>
            <person name="Morin E."/>
            <person name="Murat C."/>
            <person name="Riley R."/>
            <person name="Ohm R."/>
            <person name="Sun H."/>
            <person name="Tunlid A."/>
            <person name="Henrissat B."/>
            <person name="Grigoriev I.V."/>
            <person name="Hibbett D.S."/>
            <person name="Martin F."/>
        </authorList>
    </citation>
    <scope>NUCLEOTIDE SEQUENCE [LARGE SCALE GENOMIC DNA]</scope>
    <source>
        <strain evidence="3">Foug A</strain>
    </source>
</reference>
<accession>A0A0C3E100</accession>
<evidence type="ECO:0000313" key="3">
    <source>
        <dbReference type="Proteomes" id="UP000053989"/>
    </source>
</evidence>
<gene>
    <name evidence="2" type="ORF">SCLCIDRAFT_121154</name>
</gene>
<proteinExistence type="predicted"/>
<dbReference type="EMBL" id="KN822048">
    <property type="protein sequence ID" value="KIM61771.1"/>
    <property type="molecule type" value="Genomic_DNA"/>
</dbReference>
<name>A0A0C3E100_9AGAM</name>